<keyword evidence="2" id="KW-0716">Sensory transduction</keyword>
<proteinExistence type="predicted"/>
<dbReference type="GO" id="GO:0005737">
    <property type="term" value="C:cytoplasm"/>
    <property type="evidence" value="ECO:0007669"/>
    <property type="project" value="TreeGrafter"/>
</dbReference>
<dbReference type="GO" id="GO:1902605">
    <property type="term" value="P:heterotrimeric G-protein complex assembly"/>
    <property type="evidence" value="ECO:0007669"/>
    <property type="project" value="TreeGrafter"/>
</dbReference>
<gene>
    <name evidence="5" type="ORF">HJG59_009538</name>
</gene>
<dbReference type="PANTHER" id="PTHR46052:SF4">
    <property type="entry name" value="PHOSDUCIN-LIKE PROTEIN"/>
    <property type="match status" value="1"/>
</dbReference>
<dbReference type="InterPro" id="IPR051499">
    <property type="entry name" value="Phosducin-like_reg"/>
</dbReference>
<feature type="domain" description="Phosducin" evidence="4">
    <location>
        <begin position="37"/>
        <end position="132"/>
    </location>
</feature>
<feature type="region of interest" description="Disordered" evidence="3">
    <location>
        <begin position="129"/>
        <end position="161"/>
    </location>
</feature>
<evidence type="ECO:0000313" key="5">
    <source>
        <dbReference type="EMBL" id="KAF6416287.1"/>
    </source>
</evidence>
<evidence type="ECO:0000256" key="3">
    <source>
        <dbReference type="SAM" id="MobiDB-lite"/>
    </source>
</evidence>
<organism evidence="5 6">
    <name type="scientific">Molossus molossus</name>
    <name type="common">Pallas' mastiff bat</name>
    <name type="synonym">Vespertilio molossus</name>
    <dbReference type="NCBI Taxonomy" id="27622"/>
    <lineage>
        <taxon>Eukaryota</taxon>
        <taxon>Metazoa</taxon>
        <taxon>Chordata</taxon>
        <taxon>Craniata</taxon>
        <taxon>Vertebrata</taxon>
        <taxon>Euteleostomi</taxon>
        <taxon>Mammalia</taxon>
        <taxon>Eutheria</taxon>
        <taxon>Laurasiatheria</taxon>
        <taxon>Chiroptera</taxon>
        <taxon>Yangochiroptera</taxon>
        <taxon>Molossidae</taxon>
        <taxon>Molossus</taxon>
    </lineage>
</organism>
<feature type="compositionally biased region" description="Acidic residues" evidence="3">
    <location>
        <begin position="20"/>
        <end position="31"/>
    </location>
</feature>
<accession>A0A7J8CZF4</accession>
<dbReference type="InterPro" id="IPR023196">
    <property type="entry name" value="Phosducin_N_dom_sf"/>
</dbReference>
<dbReference type="Pfam" id="PF02114">
    <property type="entry name" value="Phosducin"/>
    <property type="match status" value="1"/>
</dbReference>
<dbReference type="Gene3D" id="1.10.168.10">
    <property type="entry name" value="Phosducin, domain 2"/>
    <property type="match status" value="1"/>
</dbReference>
<name>A0A7J8CZF4_MOLMO</name>
<evidence type="ECO:0000313" key="6">
    <source>
        <dbReference type="Proteomes" id="UP000550707"/>
    </source>
</evidence>
<dbReference type="PANTHER" id="PTHR46052">
    <property type="entry name" value="PHOSDUCIN-LIKE PROTEIN"/>
    <property type="match status" value="1"/>
</dbReference>
<dbReference type="EMBL" id="JACASF010000019">
    <property type="protein sequence ID" value="KAF6416287.1"/>
    <property type="molecule type" value="Genomic_DNA"/>
</dbReference>
<protein>
    <recommendedName>
        <fullName evidence="4">Phosducin domain-containing protein</fullName>
    </recommendedName>
</protein>
<dbReference type="Proteomes" id="UP000550707">
    <property type="component" value="Unassembled WGS sequence"/>
</dbReference>
<evidence type="ECO:0000256" key="2">
    <source>
        <dbReference type="ARBA" id="ARBA00022606"/>
    </source>
</evidence>
<dbReference type="AlphaFoldDB" id="A0A7J8CZF4"/>
<sequence length="161" mass="18140">MTTLDDKLLGEKLQYYYSSSEDEDSDHEDEDGGRGALANCSMPVDAELAGEGISINTGPKGMINDWRRFEQLEMEQREEQCREIEKLIKKLSMSCGSRLDEEEEQQKQKDLQEKISGKMTLKEFAMMDEERQQRVSSAVPEAENEREVAAAAQGAPVQTGV</sequence>
<evidence type="ECO:0000256" key="1">
    <source>
        <dbReference type="ARBA" id="ARBA00004138"/>
    </source>
</evidence>
<keyword evidence="6" id="KW-1185">Reference proteome</keyword>
<reference evidence="5 6" key="1">
    <citation type="journal article" date="2020" name="Nature">
        <title>Six reference-quality genomes reveal evolution of bat adaptations.</title>
        <authorList>
            <person name="Jebb D."/>
            <person name="Huang Z."/>
            <person name="Pippel M."/>
            <person name="Hughes G.M."/>
            <person name="Lavrichenko K."/>
            <person name="Devanna P."/>
            <person name="Winkler S."/>
            <person name="Jermiin L.S."/>
            <person name="Skirmuntt E.C."/>
            <person name="Katzourakis A."/>
            <person name="Burkitt-Gray L."/>
            <person name="Ray D.A."/>
            <person name="Sullivan K.A.M."/>
            <person name="Roscito J.G."/>
            <person name="Kirilenko B.M."/>
            <person name="Davalos L.M."/>
            <person name="Corthals A.P."/>
            <person name="Power M.L."/>
            <person name="Jones G."/>
            <person name="Ransome R.D."/>
            <person name="Dechmann D.K.N."/>
            <person name="Locatelli A.G."/>
            <person name="Puechmaille S.J."/>
            <person name="Fedrigo O."/>
            <person name="Jarvis E.D."/>
            <person name="Hiller M."/>
            <person name="Vernes S.C."/>
            <person name="Myers E.W."/>
            <person name="Teeling E.C."/>
        </authorList>
    </citation>
    <scope>NUCLEOTIDE SEQUENCE [LARGE SCALE GENOMIC DNA]</scope>
    <source>
        <strain evidence="5">MMolMol1</strain>
        <tissue evidence="5">Muscle</tissue>
    </source>
</reference>
<evidence type="ECO:0000259" key="4">
    <source>
        <dbReference type="Pfam" id="PF02114"/>
    </source>
</evidence>
<dbReference type="GO" id="GO:0005929">
    <property type="term" value="C:cilium"/>
    <property type="evidence" value="ECO:0007669"/>
    <property type="project" value="UniProtKB-SubCell"/>
</dbReference>
<dbReference type="InParanoid" id="A0A7J8CZF4"/>
<feature type="region of interest" description="Disordered" evidence="3">
    <location>
        <begin position="17"/>
        <end position="40"/>
    </location>
</feature>
<dbReference type="InterPro" id="IPR024253">
    <property type="entry name" value="Phosducin_thioredoxin-like_dom"/>
</dbReference>
<comment type="caution">
    <text evidence="5">The sequence shown here is derived from an EMBL/GenBank/DDBJ whole genome shotgun (WGS) entry which is preliminary data.</text>
</comment>
<comment type="subcellular location">
    <subcellularLocation>
        <location evidence="1">Cell projection</location>
        <location evidence="1">Cilium</location>
    </subcellularLocation>
</comment>